<dbReference type="InterPro" id="IPR004152">
    <property type="entry name" value="GAT_dom"/>
</dbReference>
<dbReference type="Pfam" id="PF00790">
    <property type="entry name" value="VHS"/>
    <property type="match status" value="1"/>
</dbReference>
<gene>
    <name evidence="8 9" type="primary">tom1l1</name>
    <name evidence="8" type="synonym">srcasm</name>
</gene>
<reference evidence="8" key="1">
    <citation type="journal article" date="2002" name="Dev. Dyn.">
        <title>Genetic and genomic tools for Xenopus research: The NIH Xenopus initiative.</title>
        <authorList>
            <person name="Klein S.L."/>
            <person name="Strausberg R.L."/>
            <person name="Wagner L."/>
            <person name="Pontius J."/>
            <person name="Clifton S.W."/>
            <person name="Richardson P."/>
        </authorList>
    </citation>
    <scope>NUCLEOTIDE SEQUENCE</scope>
</reference>
<evidence type="ECO:0000313" key="9">
    <source>
        <dbReference type="Xenbase" id="XB-GENE-494135"/>
    </source>
</evidence>
<dbReference type="SMART" id="SM00288">
    <property type="entry name" value="VHS"/>
    <property type="match status" value="1"/>
</dbReference>
<dbReference type="RefSeq" id="NP_001192093.1">
    <property type="nucleotide sequence ID" value="NM_001205164.1"/>
</dbReference>
<dbReference type="SUPFAM" id="SSF89009">
    <property type="entry name" value="GAT-like domain"/>
    <property type="match status" value="1"/>
</dbReference>
<dbReference type="AGR" id="Xenbase:XB-GENE-494135"/>
<reference evidence="8" key="2">
    <citation type="submission" date="2025-08" db="UniProtKB">
        <authorList>
            <consortium name="RefSeq"/>
        </authorList>
    </citation>
    <scope>IDENTIFICATION</scope>
</reference>
<dbReference type="PANTHER" id="PTHR13856">
    <property type="entry name" value="VHS DOMAIN CONTAINING PROTEIN FAMILY"/>
    <property type="match status" value="1"/>
</dbReference>
<dbReference type="Pfam" id="PF03127">
    <property type="entry name" value="GAT"/>
    <property type="match status" value="1"/>
</dbReference>
<keyword evidence="3 4" id="KW-0653">Protein transport</keyword>
<feature type="domain" description="GAT" evidence="6">
    <location>
        <begin position="191"/>
        <end position="279"/>
    </location>
</feature>
<evidence type="ECO:0000259" key="5">
    <source>
        <dbReference type="PROSITE" id="PS50179"/>
    </source>
</evidence>
<dbReference type="GO" id="GO:0015031">
    <property type="term" value="P:protein transport"/>
    <property type="evidence" value="ECO:0007669"/>
    <property type="project" value="UniProtKB-UniRule"/>
</dbReference>
<evidence type="ECO:0000256" key="4">
    <source>
        <dbReference type="PIRNR" id="PIRNR036948"/>
    </source>
</evidence>
<dbReference type="InterPro" id="IPR008942">
    <property type="entry name" value="ENTH_VHS"/>
</dbReference>
<dbReference type="Gene3D" id="1.25.40.90">
    <property type="match status" value="1"/>
</dbReference>
<feature type="domain" description="VHS" evidence="5">
    <location>
        <begin position="22"/>
        <end position="154"/>
    </location>
</feature>
<evidence type="ECO:0000256" key="2">
    <source>
        <dbReference type="ARBA" id="ARBA00022448"/>
    </source>
</evidence>
<evidence type="ECO:0000256" key="1">
    <source>
        <dbReference type="ARBA" id="ARBA00007708"/>
    </source>
</evidence>
<dbReference type="PROSITE" id="PS50179">
    <property type="entry name" value="VHS"/>
    <property type="match status" value="1"/>
</dbReference>
<comment type="similarity">
    <text evidence="1 4">Belongs to the TOM1 family.</text>
</comment>
<dbReference type="SUPFAM" id="SSF48464">
    <property type="entry name" value="ENTH/VHS domain"/>
    <property type="match status" value="1"/>
</dbReference>
<dbReference type="AlphaFoldDB" id="A0A8J0QEJ1"/>
<dbReference type="InterPro" id="IPR038425">
    <property type="entry name" value="GAT_sf"/>
</dbReference>
<organism evidence="7 8">
    <name type="scientific">Xenopus tropicalis</name>
    <name type="common">Western clawed frog</name>
    <name type="synonym">Silurana tropicalis</name>
    <dbReference type="NCBI Taxonomy" id="8364"/>
    <lineage>
        <taxon>Eukaryota</taxon>
        <taxon>Metazoa</taxon>
        <taxon>Chordata</taxon>
        <taxon>Craniata</taxon>
        <taxon>Vertebrata</taxon>
        <taxon>Euteleostomi</taxon>
        <taxon>Amphibia</taxon>
        <taxon>Batrachia</taxon>
        <taxon>Anura</taxon>
        <taxon>Pipoidea</taxon>
        <taxon>Pipidae</taxon>
        <taxon>Xenopodinae</taxon>
        <taxon>Xenopus</taxon>
        <taxon>Silurana</taxon>
    </lineage>
</organism>
<protein>
    <submittedName>
        <fullName evidence="8">TOM1-like protein 1</fullName>
    </submittedName>
</protein>
<dbReference type="Xenbase" id="XB-GENE-494135">
    <property type="gene designation" value="tom1l1"/>
</dbReference>
<dbReference type="Proteomes" id="UP000008143">
    <property type="component" value="Chromosome 10"/>
</dbReference>
<accession>A0A8J0QEJ1</accession>
<evidence type="ECO:0000256" key="3">
    <source>
        <dbReference type="ARBA" id="ARBA00022927"/>
    </source>
</evidence>
<name>A0A8J0QEJ1_XENTR</name>
<dbReference type="Gene3D" id="1.20.58.160">
    <property type="match status" value="1"/>
</dbReference>
<proteinExistence type="inferred from homology"/>
<evidence type="ECO:0000259" key="6">
    <source>
        <dbReference type="PROSITE" id="PS50909"/>
    </source>
</evidence>
<dbReference type="PROSITE" id="PS50909">
    <property type="entry name" value="GAT"/>
    <property type="match status" value="1"/>
</dbReference>
<dbReference type="InterPro" id="IPR002014">
    <property type="entry name" value="VHS_dom"/>
</dbReference>
<keyword evidence="2 4" id="KW-0813">Transport</keyword>
<evidence type="ECO:0000313" key="8">
    <source>
        <dbReference type="RefSeq" id="NP_001192093.1"/>
    </source>
</evidence>
<evidence type="ECO:0000313" key="7">
    <source>
        <dbReference type="Proteomes" id="UP000008143"/>
    </source>
</evidence>
<dbReference type="GeneID" id="100170155"/>
<sequence>MAFGKSSKDPFSTPVGHLIDIHTASTLQNEDWGQFMNICDVINTTADGPKDAVKAFRKRICRNYNQKEVKFSLLLLEMCMQNCVPTFHSLVLKKDFSKDVLVKMLNPKYNLPVSLQNKILFLIMTWSHDPKWKINATEIREVYLELIKRGIKFPSLQENGEMLETQESPKQSIQSPLSHHSKTDLHNLTPEQIGKLYSEMDMVRMNVKVMSEILLETRLGAENPEDMDLLEELHKACLEMQRRILTLVETVQNEDVIIELVQVNDDLNNVFLRHERFSRAKANQSAEHRRQAEIMTFDDNGPTAPLSELIDLNVPSGPVHPVHSNGFLLPAPTMPMHPWPTHTPHFPDKSGLENRVPFLYPQMDLQGLREAVDTRFELGVQLPEVPPQNIYDNTPAEPTLLPTVPALSPTVLLIPNNPTSKQLAENKSGASENNSLLPNYYELLEFDPLAESNRTEVIYEEIDTSLWRKTANSGAEC</sequence>
<dbReference type="PIRSF" id="PIRSF036948">
    <property type="entry name" value="TOM1"/>
    <property type="match status" value="1"/>
</dbReference>
<dbReference type="PANTHER" id="PTHR13856:SF28">
    <property type="entry name" value="TOM1-LIKE PROTEIN 1"/>
    <property type="match status" value="1"/>
</dbReference>
<dbReference type="GO" id="GO:0035091">
    <property type="term" value="F:phosphatidylinositol binding"/>
    <property type="evidence" value="ECO:0007669"/>
    <property type="project" value="InterPro"/>
</dbReference>
<dbReference type="GO" id="GO:0043130">
    <property type="term" value="F:ubiquitin binding"/>
    <property type="evidence" value="ECO:0007669"/>
    <property type="project" value="InterPro"/>
</dbReference>
<keyword evidence="7" id="KW-1185">Reference proteome</keyword>
<dbReference type="RefSeq" id="XP_017953163.2">
    <property type="nucleotide sequence ID" value="XM_018097674.2"/>
</dbReference>
<dbReference type="InterPro" id="IPR014645">
    <property type="entry name" value="TOM1"/>
</dbReference>
<dbReference type="OrthoDB" id="2018246at2759"/>
<dbReference type="KEGG" id="xtr:100170155"/>
<dbReference type="CTD" id="10040"/>